<comment type="caution">
    <text evidence="7">The sequence shown here is derived from an EMBL/GenBank/DDBJ whole genome shotgun (WGS) entry which is preliminary data.</text>
</comment>
<evidence type="ECO:0000256" key="4">
    <source>
        <dbReference type="ARBA" id="ARBA00022989"/>
    </source>
</evidence>
<feature type="transmembrane region" description="Helical" evidence="6">
    <location>
        <begin position="68"/>
        <end position="92"/>
    </location>
</feature>
<dbReference type="Proteomes" id="UP000736583">
    <property type="component" value="Unassembled WGS sequence"/>
</dbReference>
<dbReference type="InterPro" id="IPR003339">
    <property type="entry name" value="ABC/ECF_trnsptr_transmembrane"/>
</dbReference>
<keyword evidence="2" id="KW-1003">Cell membrane</keyword>
<evidence type="ECO:0000256" key="5">
    <source>
        <dbReference type="ARBA" id="ARBA00023136"/>
    </source>
</evidence>
<evidence type="ECO:0000256" key="2">
    <source>
        <dbReference type="ARBA" id="ARBA00022475"/>
    </source>
</evidence>
<evidence type="ECO:0000256" key="3">
    <source>
        <dbReference type="ARBA" id="ARBA00022692"/>
    </source>
</evidence>
<evidence type="ECO:0000256" key="1">
    <source>
        <dbReference type="ARBA" id="ARBA00004141"/>
    </source>
</evidence>
<evidence type="ECO:0000313" key="8">
    <source>
        <dbReference type="Proteomes" id="UP000736583"/>
    </source>
</evidence>
<accession>A0ABS6F3D4</accession>
<reference evidence="7 8" key="1">
    <citation type="submission" date="2021-06" db="EMBL/GenBank/DDBJ databases">
        <authorList>
            <person name="Sun Q."/>
            <person name="Li D."/>
        </authorList>
    </citation>
    <scope>NUCLEOTIDE SEQUENCE [LARGE SCALE GENOMIC DNA]</scope>
    <source>
        <strain evidence="7 8">MSJ-4</strain>
    </source>
</reference>
<name>A0ABS6F3D4_9CLOT</name>
<dbReference type="RefSeq" id="WP_216457716.1">
    <property type="nucleotide sequence ID" value="NZ_JAHLQL010000006.1"/>
</dbReference>
<evidence type="ECO:0000256" key="6">
    <source>
        <dbReference type="SAM" id="Phobius"/>
    </source>
</evidence>
<sequence length="240" mass="26508">MNVISIMDGDSKSRLIELDPRTKIFVLVLCNVIIFLAPSMEYEMILIFSALIFAVLCGVYKFALKMGIVYVVLIGIQYLSALYLPIGGKILIVTFTSFARKLFPSAVLGKALISTTKVNEFMAAMNKFKVPKSILIPMAVTLRYFPMAMDDIGNIKNAMKVRGIFPSIGGFLRRPEETIEHVYVPMIVSASKIADEMSQSAIARGIDSPTNRTSLEKIGFGTLDIVCGVYFLGLLIKVLM</sequence>
<gene>
    <name evidence="7" type="ORF">KQI89_14840</name>
</gene>
<evidence type="ECO:0000313" key="7">
    <source>
        <dbReference type="EMBL" id="MBU5593026.1"/>
    </source>
</evidence>
<comment type="subcellular location">
    <subcellularLocation>
        <location evidence="1">Membrane</location>
        <topology evidence="1">Multi-pass membrane protein</topology>
    </subcellularLocation>
</comment>
<keyword evidence="4 6" id="KW-1133">Transmembrane helix</keyword>
<feature type="transmembrane region" description="Helical" evidence="6">
    <location>
        <begin position="20"/>
        <end position="37"/>
    </location>
</feature>
<dbReference type="CDD" id="cd16914">
    <property type="entry name" value="EcfT"/>
    <property type="match status" value="1"/>
</dbReference>
<protein>
    <submittedName>
        <fullName evidence="7">Energy-coupling factor transporter transmembrane protein EcfT</fullName>
    </submittedName>
</protein>
<organism evidence="7 8">
    <name type="scientific">Clostridium simiarum</name>
    <dbReference type="NCBI Taxonomy" id="2841506"/>
    <lineage>
        <taxon>Bacteria</taxon>
        <taxon>Bacillati</taxon>
        <taxon>Bacillota</taxon>
        <taxon>Clostridia</taxon>
        <taxon>Eubacteriales</taxon>
        <taxon>Clostridiaceae</taxon>
        <taxon>Clostridium</taxon>
    </lineage>
</organism>
<proteinExistence type="predicted"/>
<dbReference type="InterPro" id="IPR051611">
    <property type="entry name" value="ECF_transporter_component"/>
</dbReference>
<dbReference type="EMBL" id="JAHLQL010000006">
    <property type="protein sequence ID" value="MBU5593026.1"/>
    <property type="molecule type" value="Genomic_DNA"/>
</dbReference>
<dbReference type="PANTHER" id="PTHR34857:SF2">
    <property type="entry name" value="SLL0384 PROTEIN"/>
    <property type="match status" value="1"/>
</dbReference>
<keyword evidence="3 6" id="KW-0812">Transmembrane</keyword>
<keyword evidence="8" id="KW-1185">Reference proteome</keyword>
<dbReference type="Pfam" id="PF02361">
    <property type="entry name" value="CbiQ"/>
    <property type="match status" value="1"/>
</dbReference>
<dbReference type="PANTHER" id="PTHR34857">
    <property type="entry name" value="SLL0384 PROTEIN"/>
    <property type="match status" value="1"/>
</dbReference>
<feature type="transmembrane region" description="Helical" evidence="6">
    <location>
        <begin position="44"/>
        <end position="62"/>
    </location>
</feature>
<keyword evidence="5 6" id="KW-0472">Membrane</keyword>